<dbReference type="Pfam" id="PF13966">
    <property type="entry name" value="zf-RVT"/>
    <property type="match status" value="1"/>
</dbReference>
<organism evidence="2 3">
    <name type="scientific">Cardamine amara subsp. amara</name>
    <dbReference type="NCBI Taxonomy" id="228776"/>
    <lineage>
        <taxon>Eukaryota</taxon>
        <taxon>Viridiplantae</taxon>
        <taxon>Streptophyta</taxon>
        <taxon>Embryophyta</taxon>
        <taxon>Tracheophyta</taxon>
        <taxon>Spermatophyta</taxon>
        <taxon>Magnoliopsida</taxon>
        <taxon>eudicotyledons</taxon>
        <taxon>Gunneridae</taxon>
        <taxon>Pentapetalae</taxon>
        <taxon>rosids</taxon>
        <taxon>malvids</taxon>
        <taxon>Brassicales</taxon>
        <taxon>Brassicaceae</taxon>
        <taxon>Cardamineae</taxon>
        <taxon>Cardamine</taxon>
    </lineage>
</organism>
<dbReference type="EMBL" id="JBANAX010000741">
    <property type="protein sequence ID" value="KAL1194891.1"/>
    <property type="molecule type" value="Genomic_DNA"/>
</dbReference>
<evidence type="ECO:0000313" key="2">
    <source>
        <dbReference type="EMBL" id="KAL1194891.1"/>
    </source>
</evidence>
<accession>A0ABD0ZJR9</accession>
<comment type="caution">
    <text evidence="2">The sequence shown here is derived from an EMBL/GenBank/DDBJ whole genome shotgun (WGS) entry which is preliminary data.</text>
</comment>
<proteinExistence type="predicted"/>
<gene>
    <name evidence="2" type="ORF">V5N11_020015</name>
</gene>
<reference evidence="2 3" key="1">
    <citation type="submission" date="2024-04" db="EMBL/GenBank/DDBJ databases">
        <title>Genome assembly C_amara_ONT_v2.</title>
        <authorList>
            <person name="Yant L."/>
            <person name="Moore C."/>
            <person name="Slenker M."/>
        </authorList>
    </citation>
    <scope>NUCLEOTIDE SEQUENCE [LARGE SCALE GENOMIC DNA]</scope>
    <source>
        <tissue evidence="2">Leaf</tissue>
    </source>
</reference>
<keyword evidence="3" id="KW-1185">Reference proteome</keyword>
<sequence>MAFWKLGINPKLQHFFWRVITSSILTATRLLTRKVNIDPMCQWRCLEEETINHVLFLCPHAQNIWRCSNVPSQRLQQPSQILEDNLWLLLEFHCTSNLPIELHLLPFWTT</sequence>
<dbReference type="Proteomes" id="UP001558713">
    <property type="component" value="Unassembled WGS sequence"/>
</dbReference>
<evidence type="ECO:0000313" key="3">
    <source>
        <dbReference type="Proteomes" id="UP001558713"/>
    </source>
</evidence>
<dbReference type="AlphaFoldDB" id="A0ABD0ZJR9"/>
<name>A0ABD0ZJR9_CARAN</name>
<protein>
    <recommendedName>
        <fullName evidence="1">Reverse transcriptase zinc-binding domain-containing protein</fullName>
    </recommendedName>
</protein>
<dbReference type="InterPro" id="IPR026960">
    <property type="entry name" value="RVT-Znf"/>
</dbReference>
<feature type="domain" description="Reverse transcriptase zinc-binding" evidence="1">
    <location>
        <begin position="3"/>
        <end position="65"/>
    </location>
</feature>
<evidence type="ECO:0000259" key="1">
    <source>
        <dbReference type="Pfam" id="PF13966"/>
    </source>
</evidence>